<organism evidence="3 4">
    <name type="scientific">Hypsizygus marmoreus</name>
    <name type="common">White beech mushroom</name>
    <name type="synonym">Agaricus marmoreus</name>
    <dbReference type="NCBI Taxonomy" id="39966"/>
    <lineage>
        <taxon>Eukaryota</taxon>
        <taxon>Fungi</taxon>
        <taxon>Dikarya</taxon>
        <taxon>Basidiomycota</taxon>
        <taxon>Agaricomycotina</taxon>
        <taxon>Agaricomycetes</taxon>
        <taxon>Agaricomycetidae</taxon>
        <taxon>Agaricales</taxon>
        <taxon>Tricholomatineae</taxon>
        <taxon>Lyophyllaceae</taxon>
        <taxon>Hypsizygus</taxon>
    </lineage>
</organism>
<keyword evidence="1" id="KW-0811">Translocation</keyword>
<dbReference type="EMBL" id="LUEZ02000126">
    <property type="protein sequence ID" value="RDB16266.1"/>
    <property type="molecule type" value="Genomic_DNA"/>
</dbReference>
<evidence type="ECO:0000256" key="1">
    <source>
        <dbReference type="RuleBase" id="RU365072"/>
    </source>
</evidence>
<keyword evidence="2" id="KW-0812">Transmembrane</keyword>
<keyword evidence="4" id="KW-1185">Reference proteome</keyword>
<comment type="subcellular location">
    <subcellularLocation>
        <location evidence="1">Nucleus</location>
        <location evidence="1">Nuclear pore complex</location>
    </subcellularLocation>
    <subcellularLocation>
        <location evidence="1">Nucleus membrane</location>
    </subcellularLocation>
</comment>
<comment type="subunit">
    <text evidence="1">Part of the nuclear pore complex (NPC).</text>
</comment>
<dbReference type="GO" id="GO:0017056">
    <property type="term" value="F:structural constituent of nuclear pore"/>
    <property type="evidence" value="ECO:0007669"/>
    <property type="project" value="UniProtKB-UniRule"/>
</dbReference>
<proteinExistence type="inferred from homology"/>
<gene>
    <name evidence="3" type="ORF">Hypma_003007</name>
</gene>
<dbReference type="GO" id="GO:0015031">
    <property type="term" value="P:protein transport"/>
    <property type="evidence" value="ECO:0007669"/>
    <property type="project" value="UniProtKB-KW"/>
</dbReference>
<dbReference type="GO" id="GO:0031965">
    <property type="term" value="C:nuclear membrane"/>
    <property type="evidence" value="ECO:0007669"/>
    <property type="project" value="UniProtKB-SubCell"/>
</dbReference>
<keyword evidence="1" id="KW-0906">Nuclear pore complex</keyword>
<dbReference type="OrthoDB" id="3067228at2759"/>
<comment type="function">
    <text evidence="1">Functions as a component of the nuclear pore complex (NPC).</text>
</comment>
<keyword evidence="1 2" id="KW-0472">Membrane</keyword>
<keyword evidence="1" id="KW-0813">Transport</keyword>
<dbReference type="InterPro" id="IPR007252">
    <property type="entry name" value="Nup84/Nup107"/>
</dbReference>
<sequence>MLQVLLFHGLFPTSPTHPRMTVSVVVLNFLWCSTSVAVLNFYQALFERSCNAQGWRKKNSGRKRLLEHWRPLKPLLSQKGALLFLDDPHKALTFDVPSLSRPPADHAFHFSQLHIILDRTGTLLDVFANGLHNGSYSKASFEYATMCRFFAHLCLFLQMIDILIPPMATQVILESYLQVLEAAGQRKLIAMLDMDRVAIAATERMIEKVFDLLPPMKGPLPSIIALQPSPTDAELFLLCSIEWTTTLQFPDRKNGPPHLSTE</sequence>
<protein>
    <recommendedName>
        <fullName evidence="1">Nuclear pore complex protein</fullName>
    </recommendedName>
</protein>
<accession>A0A369JBM7</accession>
<evidence type="ECO:0000256" key="2">
    <source>
        <dbReference type="SAM" id="Phobius"/>
    </source>
</evidence>
<keyword evidence="1" id="KW-0509">mRNA transport</keyword>
<dbReference type="InParanoid" id="A0A369JBM7"/>
<dbReference type="Proteomes" id="UP000076154">
    <property type="component" value="Unassembled WGS sequence"/>
</dbReference>
<evidence type="ECO:0000313" key="3">
    <source>
        <dbReference type="EMBL" id="RDB16266.1"/>
    </source>
</evidence>
<comment type="similarity">
    <text evidence="1">Belongs to the nucleoporin Nup84/Nup107 family.</text>
</comment>
<evidence type="ECO:0000313" key="4">
    <source>
        <dbReference type="Proteomes" id="UP000076154"/>
    </source>
</evidence>
<reference evidence="3" key="1">
    <citation type="submission" date="2018-04" db="EMBL/GenBank/DDBJ databases">
        <title>Whole genome sequencing of Hypsizygus marmoreus.</title>
        <authorList>
            <person name="Choi I.-G."/>
            <person name="Min B."/>
            <person name="Kim J.-G."/>
            <person name="Kim S."/>
            <person name="Oh Y.-L."/>
            <person name="Kong W.-S."/>
            <person name="Park H."/>
            <person name="Jeong J."/>
            <person name="Song E.-S."/>
        </authorList>
    </citation>
    <scope>NUCLEOTIDE SEQUENCE [LARGE SCALE GENOMIC DNA]</scope>
    <source>
        <strain evidence="3">51987-8</strain>
    </source>
</reference>
<comment type="caution">
    <text evidence="3">The sequence shown here is derived from an EMBL/GenBank/DDBJ whole genome shotgun (WGS) entry which is preliminary data.</text>
</comment>
<dbReference type="GO" id="GO:0005643">
    <property type="term" value="C:nuclear pore"/>
    <property type="evidence" value="ECO:0007669"/>
    <property type="project" value="UniProtKB-SubCell"/>
</dbReference>
<keyword evidence="2" id="KW-1133">Transmembrane helix</keyword>
<feature type="transmembrane region" description="Helical" evidence="2">
    <location>
        <begin position="20"/>
        <end position="42"/>
    </location>
</feature>
<keyword evidence="1" id="KW-0653">Protein transport</keyword>
<keyword evidence="1" id="KW-0539">Nucleus</keyword>
<dbReference type="AlphaFoldDB" id="A0A369JBM7"/>
<dbReference type="Pfam" id="PF04121">
    <property type="entry name" value="Nup84_Nup100"/>
    <property type="match status" value="1"/>
</dbReference>
<name>A0A369JBM7_HYPMA</name>